<proteinExistence type="predicted"/>
<dbReference type="PANTHER" id="PTHR43332:SF2">
    <property type="entry name" value="INNER MEMBRANE TRANSPORT PERMEASE YADH"/>
    <property type="match status" value="1"/>
</dbReference>
<keyword evidence="1" id="KW-1133">Transmembrane helix</keyword>
<evidence type="ECO:0000256" key="1">
    <source>
        <dbReference type="SAM" id="Phobius"/>
    </source>
</evidence>
<name>A0A4R4DRI1_9PROT</name>
<keyword evidence="2" id="KW-0732">Signal</keyword>
<protein>
    <recommendedName>
        <fullName evidence="5">ABC transporter permease</fullName>
    </recommendedName>
</protein>
<evidence type="ECO:0000313" key="3">
    <source>
        <dbReference type="EMBL" id="TCZ64987.1"/>
    </source>
</evidence>
<feature type="chain" id="PRO_5020443731" description="ABC transporter permease" evidence="2">
    <location>
        <begin position="18"/>
        <end position="227"/>
    </location>
</feature>
<evidence type="ECO:0000313" key="4">
    <source>
        <dbReference type="Proteomes" id="UP000295023"/>
    </source>
</evidence>
<dbReference type="InterPro" id="IPR052522">
    <property type="entry name" value="ABC-2_transport_permease"/>
</dbReference>
<feature type="transmembrane region" description="Helical" evidence="1">
    <location>
        <begin position="76"/>
        <end position="100"/>
    </location>
</feature>
<dbReference type="OrthoDB" id="9804001at2"/>
<keyword evidence="4" id="KW-1185">Reference proteome</keyword>
<keyword evidence="1" id="KW-0812">Transmembrane</keyword>
<comment type="caution">
    <text evidence="3">The sequence shown here is derived from an EMBL/GenBank/DDBJ whole genome shotgun (WGS) entry which is preliminary data.</text>
</comment>
<feature type="transmembrane region" description="Helical" evidence="1">
    <location>
        <begin position="112"/>
        <end position="131"/>
    </location>
</feature>
<feature type="transmembrane region" description="Helical" evidence="1">
    <location>
        <begin position="197"/>
        <end position="218"/>
    </location>
</feature>
<evidence type="ECO:0008006" key="5">
    <source>
        <dbReference type="Google" id="ProtNLM"/>
    </source>
</evidence>
<reference evidence="3 4" key="1">
    <citation type="submission" date="2019-03" db="EMBL/GenBank/DDBJ databases">
        <title>Paracraurococcus aquatilis NE82 genome sequence.</title>
        <authorList>
            <person name="Zhao Y."/>
            <person name="Du Z."/>
        </authorList>
    </citation>
    <scope>NUCLEOTIDE SEQUENCE [LARGE SCALE GENOMIC DNA]</scope>
    <source>
        <strain evidence="3 4">NE82</strain>
    </source>
</reference>
<dbReference type="AlphaFoldDB" id="A0A4R4DRI1"/>
<accession>A0A4R4DRI1</accession>
<keyword evidence="1" id="KW-0472">Membrane</keyword>
<dbReference type="PANTHER" id="PTHR43332">
    <property type="entry name" value="INNER MEMBRANE TRANSPORT PERMEASE YADH-RELATED"/>
    <property type="match status" value="1"/>
</dbReference>
<evidence type="ECO:0000256" key="2">
    <source>
        <dbReference type="SAM" id="SignalP"/>
    </source>
</evidence>
<dbReference type="EMBL" id="SKBM01000004">
    <property type="protein sequence ID" value="TCZ64987.1"/>
    <property type="molecule type" value="Genomic_DNA"/>
</dbReference>
<dbReference type="GO" id="GO:0005886">
    <property type="term" value="C:plasma membrane"/>
    <property type="evidence" value="ECO:0007669"/>
    <property type="project" value="TreeGrafter"/>
</dbReference>
<sequence>MKALALLTVLASVTQLAEQSPAADVERQSQAVASGLILLAMAQASFRGTFTAISAASRCGTLTTLPSIRTSQPERVAAFVLDGIGRGLVAGMAATLVLGFVTPVGVIQPTYFALYAFATCLTLALLGILCGSRAWVGTQLTTYGGFLGVSLALPLAVLLRPADVQAAWSIAAHANPFFYYVDGFHYGMVGRAQASPMIGVMIACGLNSVLAVLCCRIVRPGRGRVSR</sequence>
<feature type="transmembrane region" description="Helical" evidence="1">
    <location>
        <begin position="140"/>
        <end position="159"/>
    </location>
</feature>
<dbReference type="Proteomes" id="UP000295023">
    <property type="component" value="Unassembled WGS sequence"/>
</dbReference>
<feature type="signal peptide" evidence="2">
    <location>
        <begin position="1"/>
        <end position="17"/>
    </location>
</feature>
<gene>
    <name evidence="3" type="ORF">EXY23_06350</name>
</gene>
<organism evidence="3 4">
    <name type="scientific">Roseicella aquatilis</name>
    <dbReference type="NCBI Taxonomy" id="2527868"/>
    <lineage>
        <taxon>Bacteria</taxon>
        <taxon>Pseudomonadati</taxon>
        <taxon>Pseudomonadota</taxon>
        <taxon>Alphaproteobacteria</taxon>
        <taxon>Acetobacterales</taxon>
        <taxon>Roseomonadaceae</taxon>
        <taxon>Roseicella</taxon>
    </lineage>
</organism>
<dbReference type="RefSeq" id="WP_132285750.1">
    <property type="nucleotide sequence ID" value="NZ_SKBM01000004.1"/>
</dbReference>